<feature type="compositionally biased region" description="Low complexity" evidence="1">
    <location>
        <begin position="221"/>
        <end position="234"/>
    </location>
</feature>
<dbReference type="PANTHER" id="PTHR48125">
    <property type="entry name" value="LP07818P1"/>
    <property type="match status" value="1"/>
</dbReference>
<feature type="compositionally biased region" description="Acidic residues" evidence="1">
    <location>
        <begin position="178"/>
        <end position="190"/>
    </location>
</feature>
<evidence type="ECO:0000313" key="3">
    <source>
        <dbReference type="Proteomes" id="UP000076842"/>
    </source>
</evidence>
<organism evidence="2 3">
    <name type="scientific">Calocera cornea HHB12733</name>
    <dbReference type="NCBI Taxonomy" id="1353952"/>
    <lineage>
        <taxon>Eukaryota</taxon>
        <taxon>Fungi</taxon>
        <taxon>Dikarya</taxon>
        <taxon>Basidiomycota</taxon>
        <taxon>Agaricomycotina</taxon>
        <taxon>Dacrymycetes</taxon>
        <taxon>Dacrymycetales</taxon>
        <taxon>Dacrymycetaceae</taxon>
        <taxon>Calocera</taxon>
    </lineage>
</organism>
<feature type="region of interest" description="Disordered" evidence="1">
    <location>
        <begin position="499"/>
        <end position="546"/>
    </location>
</feature>
<accession>A0A165ERZ4</accession>
<dbReference type="PRINTS" id="PR01217">
    <property type="entry name" value="PRICHEXTENSN"/>
</dbReference>
<dbReference type="OrthoDB" id="3421301at2759"/>
<dbReference type="InParanoid" id="A0A165ERZ4"/>
<feature type="region of interest" description="Disordered" evidence="1">
    <location>
        <begin position="207"/>
        <end position="313"/>
    </location>
</feature>
<dbReference type="STRING" id="1353952.A0A165ERZ4"/>
<evidence type="ECO:0000313" key="2">
    <source>
        <dbReference type="EMBL" id="KZT55409.1"/>
    </source>
</evidence>
<reference evidence="2 3" key="1">
    <citation type="journal article" date="2016" name="Mol. Biol. Evol.">
        <title>Comparative Genomics of Early-Diverging Mushroom-Forming Fungi Provides Insights into the Origins of Lignocellulose Decay Capabilities.</title>
        <authorList>
            <person name="Nagy L.G."/>
            <person name="Riley R."/>
            <person name="Tritt A."/>
            <person name="Adam C."/>
            <person name="Daum C."/>
            <person name="Floudas D."/>
            <person name="Sun H."/>
            <person name="Yadav J.S."/>
            <person name="Pangilinan J."/>
            <person name="Larsson K.H."/>
            <person name="Matsuura K."/>
            <person name="Barry K."/>
            <person name="Labutti K."/>
            <person name="Kuo R."/>
            <person name="Ohm R.A."/>
            <person name="Bhattacharya S.S."/>
            <person name="Shirouzu T."/>
            <person name="Yoshinaga Y."/>
            <person name="Martin F.M."/>
            <person name="Grigoriev I.V."/>
            <person name="Hibbett D.S."/>
        </authorList>
    </citation>
    <scope>NUCLEOTIDE SEQUENCE [LARGE SCALE GENOMIC DNA]</scope>
    <source>
        <strain evidence="2 3">HHB12733</strain>
    </source>
</reference>
<dbReference type="EMBL" id="KV423995">
    <property type="protein sequence ID" value="KZT55409.1"/>
    <property type="molecule type" value="Genomic_DNA"/>
</dbReference>
<protein>
    <submittedName>
        <fullName evidence="2">Uncharacterized protein</fullName>
    </submittedName>
</protein>
<name>A0A165ERZ4_9BASI</name>
<keyword evidence="3" id="KW-1185">Reference proteome</keyword>
<dbReference type="Proteomes" id="UP000076842">
    <property type="component" value="Unassembled WGS sequence"/>
</dbReference>
<gene>
    <name evidence="2" type="ORF">CALCODRAFT_484780</name>
</gene>
<feature type="compositionally biased region" description="Polar residues" evidence="1">
    <location>
        <begin position="286"/>
        <end position="300"/>
    </location>
</feature>
<dbReference type="AlphaFoldDB" id="A0A165ERZ4"/>
<proteinExistence type="predicted"/>
<feature type="compositionally biased region" description="Pro residues" evidence="1">
    <location>
        <begin position="235"/>
        <end position="273"/>
    </location>
</feature>
<sequence length="546" mass="62835">MALLFPPHLLLHYQELVRNPEQDLLPPPPGNAVQPFEEGDRRHHVFTWKLKGAFWDDTVDACRHMRLPFDEMAADPDGDLRTRYYCCNRGRSTDCRYQEWDYERTWRRASRMPIEFLDSWIRFEPGQRPYYLVPQRIIVGQGYIRPEAMDQAYERHLQIVRRAQRVPRPPNAQHAEDADQQPAEDADQQPEDAHQQIAEDPEVEAFFADDPDPAASNEQASQLGQQLDGDLPQQPHLPPPQPPQPPPPQPPQRPPPQPPQPSPPQPRPLPQPQPTRQLLNEVLHPRTQSMPLPRQRSTIPRWQPPRMTRAPTPVLPTVINEDKYYEEDDERREKQLLAWFRTPEGVVYAASFLRELLEDVNLLTSDFQQRCLEQMGNVGKLRLTDPKPRPTTLPTKAQRMDDMYNRLTDLHHNGIPVEDNVLDKQRFVRDLIALRQMHNHHAAANIDWPALAKEAEYITAVYARGKEARNMQADRESPQQQRESQPIYDELVYGNIPEAAKASAASRRQKKLAAPPPGLGQPKTVNELLRSGGAELNGIDDGDVYD</sequence>
<dbReference type="PANTHER" id="PTHR48125:SF12">
    <property type="entry name" value="AT HOOK TRANSCRIPTION FACTOR FAMILY-RELATED"/>
    <property type="match status" value="1"/>
</dbReference>
<evidence type="ECO:0000256" key="1">
    <source>
        <dbReference type="SAM" id="MobiDB-lite"/>
    </source>
</evidence>
<feature type="region of interest" description="Disordered" evidence="1">
    <location>
        <begin position="165"/>
        <end position="195"/>
    </location>
</feature>